<keyword evidence="1" id="KW-0175">Coiled coil</keyword>
<dbReference type="GO" id="GO:0004519">
    <property type="term" value="F:endonuclease activity"/>
    <property type="evidence" value="ECO:0007669"/>
    <property type="project" value="UniProtKB-KW"/>
</dbReference>
<keyword evidence="2" id="KW-0378">Hydrolase</keyword>
<protein>
    <submittedName>
        <fullName evidence="2">Endonuclease</fullName>
    </submittedName>
</protein>
<keyword evidence="3" id="KW-1185">Reference proteome</keyword>
<dbReference type="InterPro" id="IPR021679">
    <property type="entry name" value="Toxin_endonuclease_YhaV"/>
</dbReference>
<dbReference type="AlphaFoldDB" id="A0A6N8FYD0"/>
<feature type="coiled-coil region" evidence="1">
    <location>
        <begin position="12"/>
        <end position="39"/>
    </location>
</feature>
<reference evidence="2 3" key="1">
    <citation type="journal article" date="2019" name="Front. Microbiol.">
        <title>Genomic Features for Desiccation Tolerance and Sugar Biosynthesis in the Extremophile Gloeocapsopsis sp. UTEX B3054.</title>
        <authorList>
            <person name="Urrejola C."/>
            <person name="Alcorta J."/>
            <person name="Salas L."/>
            <person name="Vasquez M."/>
            <person name="Polz M.F."/>
            <person name="Vicuna R."/>
            <person name="Diez B."/>
        </authorList>
    </citation>
    <scope>NUCLEOTIDE SEQUENCE [LARGE SCALE GENOMIC DNA]</scope>
    <source>
        <strain evidence="2 3">1H9</strain>
    </source>
</reference>
<dbReference type="Pfam" id="PF11663">
    <property type="entry name" value="Toxin_YhaV"/>
    <property type="match status" value="1"/>
</dbReference>
<accession>A0A6N8FYD0</accession>
<dbReference type="Proteomes" id="UP000441797">
    <property type="component" value="Unassembled WGS sequence"/>
</dbReference>
<keyword evidence="2" id="KW-0255">Endonuclease</keyword>
<keyword evidence="2" id="KW-0540">Nuclease</keyword>
<dbReference type="RefSeq" id="WP_105219190.1">
    <property type="nucleotide sequence ID" value="NZ_CAWNSU010000031.1"/>
</dbReference>
<dbReference type="OrthoDB" id="515905at2"/>
<proteinExistence type="predicted"/>
<sequence length="147" mass="17448">MIVNGWRIYFINRLFGKQRRDLQAEVRQLKKKLSFEEYQSHATVKLYAAIMVAIKEKIPLDPFASYFALFGLLKKYSRVKKMGLPDRYRLFFRTLQTPEHKAIFILWLGYPRKQGDKNDCYKAFTKMVQRGEFPESLNALLLNSDQD</sequence>
<evidence type="ECO:0000256" key="1">
    <source>
        <dbReference type="SAM" id="Coils"/>
    </source>
</evidence>
<evidence type="ECO:0000313" key="3">
    <source>
        <dbReference type="Proteomes" id="UP000441797"/>
    </source>
</evidence>
<gene>
    <name evidence="2" type="ORF">BWI75_17890</name>
</gene>
<dbReference type="GO" id="GO:0110001">
    <property type="term" value="C:toxin-antitoxin complex"/>
    <property type="evidence" value="ECO:0007669"/>
    <property type="project" value="InterPro"/>
</dbReference>
<dbReference type="EMBL" id="NAPY01000032">
    <property type="protein sequence ID" value="MUL38150.1"/>
    <property type="molecule type" value="Genomic_DNA"/>
</dbReference>
<comment type="caution">
    <text evidence="2">The sequence shown here is derived from an EMBL/GenBank/DDBJ whole genome shotgun (WGS) entry which is preliminary data.</text>
</comment>
<organism evidence="2 3">
    <name type="scientific">Gloeocapsopsis dulcis AAB1 = 1H9</name>
    <dbReference type="NCBI Taxonomy" id="1433147"/>
    <lineage>
        <taxon>Bacteria</taxon>
        <taxon>Bacillati</taxon>
        <taxon>Cyanobacteriota</taxon>
        <taxon>Cyanophyceae</taxon>
        <taxon>Oscillatoriophycideae</taxon>
        <taxon>Chroococcales</taxon>
        <taxon>Chroococcaceae</taxon>
        <taxon>Gloeocapsopsis</taxon>
        <taxon>Gloeocapsopsis dulcis</taxon>
    </lineage>
</organism>
<dbReference type="GO" id="GO:0004540">
    <property type="term" value="F:RNA nuclease activity"/>
    <property type="evidence" value="ECO:0007669"/>
    <property type="project" value="InterPro"/>
</dbReference>
<name>A0A6N8FYD0_9CHRO</name>
<evidence type="ECO:0000313" key="2">
    <source>
        <dbReference type="EMBL" id="MUL38150.1"/>
    </source>
</evidence>